<dbReference type="EMBL" id="WLYK01000005">
    <property type="protein sequence ID" value="MTD14728.1"/>
    <property type="molecule type" value="Genomic_DNA"/>
</dbReference>
<comment type="caution">
    <text evidence="2">The sequence shown here is derived from an EMBL/GenBank/DDBJ whole genome shotgun (WGS) entry which is preliminary data.</text>
</comment>
<keyword evidence="1" id="KW-0812">Transmembrane</keyword>
<feature type="transmembrane region" description="Helical" evidence="1">
    <location>
        <begin position="50"/>
        <end position="71"/>
    </location>
</feature>
<keyword evidence="1" id="KW-1133">Transmembrane helix</keyword>
<keyword evidence="3" id="KW-1185">Reference proteome</keyword>
<organism evidence="2 3">
    <name type="scientific">Nakamurella alba</name>
    <dbReference type="NCBI Taxonomy" id="2665158"/>
    <lineage>
        <taxon>Bacteria</taxon>
        <taxon>Bacillati</taxon>
        <taxon>Actinomycetota</taxon>
        <taxon>Actinomycetes</taxon>
        <taxon>Nakamurellales</taxon>
        <taxon>Nakamurellaceae</taxon>
        <taxon>Nakamurella</taxon>
    </lineage>
</organism>
<proteinExistence type="predicted"/>
<sequence length="148" mass="15962">MRTTLLWILNLLGLGVGGWALFLPDRFYDSFPGVGFGAWVMMDGPYNQHLIRDVGALYLGLAAAGIIAVLTRGAAARTAAGRVVAVAWLVFSLPHFLYHVVHLHGMATIDAFGQPVSLLLTVLLPLPLLFPARPSTGRSATTPKEDQR</sequence>
<feature type="transmembrane region" description="Helical" evidence="1">
    <location>
        <begin position="83"/>
        <end position="100"/>
    </location>
</feature>
<evidence type="ECO:0000256" key="1">
    <source>
        <dbReference type="SAM" id="Phobius"/>
    </source>
</evidence>
<keyword evidence="1" id="KW-0472">Membrane</keyword>
<dbReference type="RefSeq" id="WP_154768762.1">
    <property type="nucleotide sequence ID" value="NZ_WLYK01000005.1"/>
</dbReference>
<gene>
    <name evidence="2" type="ORF">GIS00_12330</name>
</gene>
<evidence type="ECO:0000313" key="3">
    <source>
        <dbReference type="Proteomes" id="UP000460221"/>
    </source>
</evidence>
<feature type="transmembrane region" description="Helical" evidence="1">
    <location>
        <begin position="112"/>
        <end position="130"/>
    </location>
</feature>
<name>A0A7K1FKT9_9ACTN</name>
<reference evidence="2 3" key="1">
    <citation type="submission" date="2019-11" db="EMBL/GenBank/DDBJ databases">
        <authorList>
            <person name="Jiang L.-Q."/>
        </authorList>
    </citation>
    <scope>NUCLEOTIDE SEQUENCE [LARGE SCALE GENOMIC DNA]</scope>
    <source>
        <strain evidence="2 3">YIM 132087</strain>
    </source>
</reference>
<dbReference type="AlphaFoldDB" id="A0A7K1FKT9"/>
<accession>A0A7K1FKT9</accession>
<evidence type="ECO:0000313" key="2">
    <source>
        <dbReference type="EMBL" id="MTD14728.1"/>
    </source>
</evidence>
<dbReference type="Proteomes" id="UP000460221">
    <property type="component" value="Unassembled WGS sequence"/>
</dbReference>
<protein>
    <recommendedName>
        <fullName evidence="4">DUF4345 domain-containing protein</fullName>
    </recommendedName>
</protein>
<evidence type="ECO:0008006" key="4">
    <source>
        <dbReference type="Google" id="ProtNLM"/>
    </source>
</evidence>